<evidence type="ECO:0000256" key="1">
    <source>
        <dbReference type="SAM" id="SignalP"/>
    </source>
</evidence>
<dbReference type="RefSeq" id="WP_184195539.1">
    <property type="nucleotide sequence ID" value="NZ_JACHGW010000002.1"/>
</dbReference>
<reference evidence="2 3" key="1">
    <citation type="submission" date="2020-08" db="EMBL/GenBank/DDBJ databases">
        <title>Genomic Encyclopedia of Type Strains, Phase IV (KMG-IV): sequencing the most valuable type-strain genomes for metagenomic binning, comparative biology and taxonomic classification.</title>
        <authorList>
            <person name="Goeker M."/>
        </authorList>
    </citation>
    <scope>NUCLEOTIDE SEQUENCE [LARGE SCALE GENOMIC DNA]</scope>
    <source>
        <strain evidence="2 3">DSM 23562</strain>
    </source>
</reference>
<name>A0A7W9W6W7_ARMRO</name>
<protein>
    <submittedName>
        <fullName evidence="2">Uncharacterized protein</fullName>
    </submittedName>
</protein>
<keyword evidence="1" id="KW-0732">Signal</keyword>
<gene>
    <name evidence="2" type="ORF">HNQ39_002281</name>
</gene>
<feature type="chain" id="PRO_5031315051" evidence="1">
    <location>
        <begin position="24"/>
        <end position="536"/>
    </location>
</feature>
<dbReference type="EMBL" id="JACHGW010000002">
    <property type="protein sequence ID" value="MBB6050490.1"/>
    <property type="molecule type" value="Genomic_DNA"/>
</dbReference>
<comment type="caution">
    <text evidence="2">The sequence shown here is derived from an EMBL/GenBank/DDBJ whole genome shotgun (WGS) entry which is preliminary data.</text>
</comment>
<dbReference type="Proteomes" id="UP000520814">
    <property type="component" value="Unassembled WGS sequence"/>
</dbReference>
<sequence length="536" mass="61169">MEFSRRVALVALTGLVQLPFAVATQQSTETWLTDDPRLQQKVSVYELDILTGELVQSLAKQTGIALACSPKNRASGVPLSCLFAEGTIFALMQSLASALSYRNAPFAFRREKVGGTYCYTLERSGANRDHVDVLQRKMHDAFKAYLNQQIQYAQNHEDAEIEAELKQSLPKMQAQPLRLRQGELSAAPIMDAKTARMLRFFVTCLPDPTAVDAILKGEPFEIASAQLSPALREQLPLFGERSRSLEKVSFHLPRDMPSGYLEIDSNLFPDAGVGGQLFGLQFERELRRDWLVAGDTETHPQEKLAFRYEGRFEAQRPQIYRILAELHKKNKLNVLFLGPAALRSTSMAGDCKPTLEEFLWLFLFSCLHKWNHGTLILALSSWHLQGQRSLCVNFEAIQKVKQAQEKETGLFALQPLTEGLLELQTVDFAYFEEPDRSFLRQMCNHLPLWRYCRQRGLFQELSSEQGIVAHRDLLAGMPPSLQKSNLQGVRLKLLLRDEVLMYRAEKHHARTYQFWFYREAQPLLQYSLIQYGKPAR</sequence>
<accession>A0A7W9W6W7</accession>
<evidence type="ECO:0000313" key="3">
    <source>
        <dbReference type="Proteomes" id="UP000520814"/>
    </source>
</evidence>
<proteinExistence type="predicted"/>
<organism evidence="2 3">
    <name type="scientific">Armatimonas rosea</name>
    <dbReference type="NCBI Taxonomy" id="685828"/>
    <lineage>
        <taxon>Bacteria</taxon>
        <taxon>Bacillati</taxon>
        <taxon>Armatimonadota</taxon>
        <taxon>Armatimonadia</taxon>
        <taxon>Armatimonadales</taxon>
        <taxon>Armatimonadaceae</taxon>
        <taxon>Armatimonas</taxon>
    </lineage>
</organism>
<feature type="signal peptide" evidence="1">
    <location>
        <begin position="1"/>
        <end position="23"/>
    </location>
</feature>
<evidence type="ECO:0000313" key="2">
    <source>
        <dbReference type="EMBL" id="MBB6050490.1"/>
    </source>
</evidence>
<keyword evidence="3" id="KW-1185">Reference proteome</keyword>
<dbReference type="AlphaFoldDB" id="A0A7W9W6W7"/>